<dbReference type="InterPro" id="IPR036426">
    <property type="entry name" value="Bulb-type_lectin_dom_sf"/>
</dbReference>
<dbReference type="PANTHER" id="PTHR27002">
    <property type="entry name" value="RECEPTOR-LIKE SERINE/THREONINE-PROTEIN KINASE SD1-8"/>
    <property type="match status" value="1"/>
</dbReference>
<evidence type="ECO:0000313" key="11">
    <source>
        <dbReference type="EMBL" id="KAK1396407.1"/>
    </source>
</evidence>
<dbReference type="InterPro" id="IPR011009">
    <property type="entry name" value="Kinase-like_dom_sf"/>
</dbReference>
<dbReference type="InterPro" id="IPR021820">
    <property type="entry name" value="S-locus_recpt_kinase_C"/>
</dbReference>
<dbReference type="GO" id="GO:0004674">
    <property type="term" value="F:protein serine/threonine kinase activity"/>
    <property type="evidence" value="ECO:0007669"/>
    <property type="project" value="UniProtKB-KW"/>
</dbReference>
<evidence type="ECO:0000256" key="8">
    <source>
        <dbReference type="SAM" id="MobiDB-lite"/>
    </source>
</evidence>
<evidence type="ECO:0000256" key="3">
    <source>
        <dbReference type="ARBA" id="ARBA00022729"/>
    </source>
</evidence>
<keyword evidence="2" id="KW-0808">Transferase</keyword>
<dbReference type="Pfam" id="PF01453">
    <property type="entry name" value="B_lectin"/>
    <property type="match status" value="1"/>
</dbReference>
<feature type="signal peptide" evidence="9">
    <location>
        <begin position="1"/>
        <end position="22"/>
    </location>
</feature>
<dbReference type="Gene3D" id="1.10.510.10">
    <property type="entry name" value="Transferase(Phosphotransferase) domain 1"/>
    <property type="match status" value="1"/>
</dbReference>
<protein>
    <submittedName>
        <fullName evidence="11">Bulb-type lectin domain-containing protein</fullName>
    </submittedName>
</protein>
<dbReference type="PROSITE" id="PS50927">
    <property type="entry name" value="BULB_LECTIN"/>
    <property type="match status" value="1"/>
</dbReference>
<proteinExistence type="predicted"/>
<dbReference type="SUPFAM" id="SSF56112">
    <property type="entry name" value="Protein kinase-like (PK-like)"/>
    <property type="match status" value="1"/>
</dbReference>
<keyword evidence="6" id="KW-0067">ATP-binding</keyword>
<dbReference type="SMART" id="SM00108">
    <property type="entry name" value="B_lectin"/>
    <property type="match status" value="1"/>
</dbReference>
<gene>
    <name evidence="11" type="ORF">POM88_006270</name>
</gene>
<keyword evidence="3 9" id="KW-0732">Signal</keyword>
<keyword evidence="7" id="KW-0325">Glycoprotein</keyword>
<dbReference type="InterPro" id="IPR001245">
    <property type="entry name" value="Ser-Thr/Tyr_kinase_cat_dom"/>
</dbReference>
<dbReference type="EMBL" id="JAUIZM010000002">
    <property type="protein sequence ID" value="KAK1396407.1"/>
    <property type="molecule type" value="Genomic_DNA"/>
</dbReference>
<evidence type="ECO:0000256" key="6">
    <source>
        <dbReference type="ARBA" id="ARBA00022840"/>
    </source>
</evidence>
<evidence type="ECO:0000313" key="12">
    <source>
        <dbReference type="Proteomes" id="UP001237642"/>
    </source>
</evidence>
<keyword evidence="12" id="KW-1185">Reference proteome</keyword>
<evidence type="ECO:0000256" key="1">
    <source>
        <dbReference type="ARBA" id="ARBA00022527"/>
    </source>
</evidence>
<dbReference type="Gene3D" id="2.90.10.10">
    <property type="entry name" value="Bulb-type lectin domain"/>
    <property type="match status" value="1"/>
</dbReference>
<reference evidence="11" key="2">
    <citation type="submission" date="2023-05" db="EMBL/GenBank/DDBJ databases">
        <authorList>
            <person name="Schelkunov M.I."/>
        </authorList>
    </citation>
    <scope>NUCLEOTIDE SEQUENCE</scope>
    <source>
        <strain evidence="11">Hsosn_3</strain>
        <tissue evidence="11">Leaf</tissue>
    </source>
</reference>
<evidence type="ECO:0000256" key="5">
    <source>
        <dbReference type="ARBA" id="ARBA00022777"/>
    </source>
</evidence>
<evidence type="ECO:0000256" key="4">
    <source>
        <dbReference type="ARBA" id="ARBA00022741"/>
    </source>
</evidence>
<feature type="region of interest" description="Disordered" evidence="8">
    <location>
        <begin position="353"/>
        <end position="374"/>
    </location>
</feature>
<dbReference type="Pfam" id="PF07714">
    <property type="entry name" value="PK_Tyr_Ser-Thr"/>
    <property type="match status" value="1"/>
</dbReference>
<dbReference type="SUPFAM" id="SSF51110">
    <property type="entry name" value="alpha-D-mannose-specific plant lectins"/>
    <property type="match status" value="1"/>
</dbReference>
<evidence type="ECO:0000256" key="9">
    <source>
        <dbReference type="SAM" id="SignalP"/>
    </source>
</evidence>
<feature type="compositionally biased region" description="Polar residues" evidence="8">
    <location>
        <begin position="355"/>
        <end position="366"/>
    </location>
</feature>
<feature type="domain" description="Bulb-type lectin" evidence="10">
    <location>
        <begin position="1"/>
        <end position="119"/>
    </location>
</feature>
<dbReference type="GO" id="GO:0005886">
    <property type="term" value="C:plasma membrane"/>
    <property type="evidence" value="ECO:0007669"/>
    <property type="project" value="TreeGrafter"/>
</dbReference>
<accession>A0AAD8N560</accession>
<reference evidence="11" key="1">
    <citation type="submission" date="2023-02" db="EMBL/GenBank/DDBJ databases">
        <title>Genome of toxic invasive species Heracleum sosnowskyi carries increased number of genes despite the absence of recent whole-genome duplications.</title>
        <authorList>
            <person name="Schelkunov M."/>
            <person name="Shtratnikova V."/>
            <person name="Makarenko M."/>
            <person name="Klepikova A."/>
            <person name="Omelchenko D."/>
            <person name="Novikova G."/>
            <person name="Obukhova E."/>
            <person name="Bogdanov V."/>
            <person name="Penin A."/>
            <person name="Logacheva M."/>
        </authorList>
    </citation>
    <scope>NUCLEOTIDE SEQUENCE</scope>
    <source>
        <strain evidence="11">Hsosn_3</strain>
        <tissue evidence="11">Leaf</tissue>
    </source>
</reference>
<dbReference type="Pfam" id="PF11883">
    <property type="entry name" value="DUF3403"/>
    <property type="match status" value="1"/>
</dbReference>
<comment type="caution">
    <text evidence="11">The sequence shown here is derived from an EMBL/GenBank/DDBJ whole genome shotgun (WGS) entry which is preliminary data.</text>
</comment>
<dbReference type="GO" id="GO:0005524">
    <property type="term" value="F:ATP binding"/>
    <property type="evidence" value="ECO:0007669"/>
    <property type="project" value="UniProtKB-KW"/>
</dbReference>
<dbReference type="InterPro" id="IPR001480">
    <property type="entry name" value="Bulb-type_lectin_dom"/>
</dbReference>
<dbReference type="PANTHER" id="PTHR27002:SF851">
    <property type="entry name" value="G-TYPE LECTIN S-RECEPTOR-LIKE SERINE_THREONINE-PROTEIN KINASE SD1-1"/>
    <property type="match status" value="1"/>
</dbReference>
<evidence type="ECO:0000256" key="2">
    <source>
        <dbReference type="ARBA" id="ARBA00022679"/>
    </source>
</evidence>
<name>A0AAD8N560_9APIA</name>
<keyword evidence="5" id="KW-0418">Kinase</keyword>
<evidence type="ECO:0000256" key="7">
    <source>
        <dbReference type="ARBA" id="ARBA00023180"/>
    </source>
</evidence>
<keyword evidence="4" id="KW-0547">Nucleotide-binding</keyword>
<feature type="chain" id="PRO_5042208529" evidence="9">
    <location>
        <begin position="23"/>
        <end position="374"/>
    </location>
</feature>
<dbReference type="AlphaFoldDB" id="A0AAD8N560"/>
<organism evidence="11 12">
    <name type="scientific">Heracleum sosnowskyi</name>
    <dbReference type="NCBI Taxonomy" id="360622"/>
    <lineage>
        <taxon>Eukaryota</taxon>
        <taxon>Viridiplantae</taxon>
        <taxon>Streptophyta</taxon>
        <taxon>Embryophyta</taxon>
        <taxon>Tracheophyta</taxon>
        <taxon>Spermatophyta</taxon>
        <taxon>Magnoliopsida</taxon>
        <taxon>eudicotyledons</taxon>
        <taxon>Gunneridae</taxon>
        <taxon>Pentapetalae</taxon>
        <taxon>asterids</taxon>
        <taxon>campanulids</taxon>
        <taxon>Apiales</taxon>
        <taxon>Apiaceae</taxon>
        <taxon>Apioideae</taxon>
        <taxon>apioid superclade</taxon>
        <taxon>Tordylieae</taxon>
        <taxon>Tordyliinae</taxon>
        <taxon>Heracleum</taxon>
    </lineage>
</organism>
<sequence length="374" mass="42106">MELTTIIWFCFTIYSTLINSGAVDIRSFEMVTPSHQLVENSNLVFSTHTVQQIDILASGVVQVNDKGIAILQQTVNNSDGVIWLADTSRYMKNPDVQLLDTGNLVIRDEDSHTNNIKDFIWQSFDHPGDNLLPGMKIGIDLVTGLDRHITSWKSVDDPSPEKWNAADWSNGCIHRTNLVCGTEEGFVKYSGVKLPDTHHSWLHQELLGNETEANTSRVVGTYGYMSPKYAIEGQFSVKSDVFSFGVLLIEIVSGMKNRLFCHRDHNLNLLGHARMSYKEDKLLQLIDGVILDSSSHIEVFRVVRIGLLCVQQDRKDRPVMSQVVLMLNSNMKLPHPKQPGFFMERNLLESDHLSSDPNLSSSNELTVTALLPRQ</sequence>
<evidence type="ECO:0000259" key="10">
    <source>
        <dbReference type="PROSITE" id="PS50927"/>
    </source>
</evidence>
<dbReference type="Proteomes" id="UP001237642">
    <property type="component" value="Unassembled WGS sequence"/>
</dbReference>
<keyword evidence="1" id="KW-0723">Serine/threonine-protein kinase</keyword>